<keyword evidence="6" id="KW-1185">Reference proteome</keyword>
<gene>
    <name evidence="5" type="ORF">IV203_024134</name>
    <name evidence="4" type="ORF">IV203_024564</name>
</gene>
<comment type="caution">
    <text evidence="4">The sequence shown here is derived from an EMBL/GenBank/DDBJ whole genome shotgun (WGS) entry which is preliminary data.</text>
</comment>
<name>A0A9K3K4X3_9STRA</name>
<dbReference type="EMBL" id="JAGRRH010000027">
    <property type="protein sequence ID" value="KAG7340591.1"/>
    <property type="molecule type" value="Genomic_DNA"/>
</dbReference>
<dbReference type="InterPro" id="IPR018108">
    <property type="entry name" value="MCP_transmembrane"/>
</dbReference>
<keyword evidence="1" id="KW-0472">Membrane</keyword>
<accession>A0A9K3K4X3</accession>
<organism evidence="4 6">
    <name type="scientific">Nitzschia inconspicua</name>
    <dbReference type="NCBI Taxonomy" id="303405"/>
    <lineage>
        <taxon>Eukaryota</taxon>
        <taxon>Sar</taxon>
        <taxon>Stramenopiles</taxon>
        <taxon>Ochrophyta</taxon>
        <taxon>Bacillariophyta</taxon>
        <taxon>Bacillariophyceae</taxon>
        <taxon>Bacillariophycidae</taxon>
        <taxon>Bacillariales</taxon>
        <taxon>Bacillariaceae</taxon>
        <taxon>Nitzschia</taxon>
    </lineage>
</organism>
<feature type="chain" id="PRO_5039844312" evidence="3">
    <location>
        <begin position="31"/>
        <end position="351"/>
    </location>
</feature>
<dbReference type="GO" id="GO:0005371">
    <property type="term" value="F:tricarboxylate secondary active transmembrane transporter activity"/>
    <property type="evidence" value="ECO:0007669"/>
    <property type="project" value="TreeGrafter"/>
</dbReference>
<reference evidence="4" key="1">
    <citation type="journal article" date="2021" name="Sci. Rep.">
        <title>Diploid genomic architecture of Nitzschia inconspicua, an elite biomass production diatom.</title>
        <authorList>
            <person name="Oliver A."/>
            <person name="Podell S."/>
            <person name="Pinowska A."/>
            <person name="Traller J.C."/>
            <person name="Smith S.R."/>
            <person name="McClure R."/>
            <person name="Beliaev A."/>
            <person name="Bohutskyi P."/>
            <person name="Hill E.A."/>
            <person name="Rabines A."/>
            <person name="Zheng H."/>
            <person name="Allen L.Z."/>
            <person name="Kuo A."/>
            <person name="Grigoriev I.V."/>
            <person name="Allen A.E."/>
            <person name="Hazlebeck D."/>
            <person name="Allen E.E."/>
        </authorList>
    </citation>
    <scope>NUCLEOTIDE SEQUENCE</scope>
    <source>
        <strain evidence="4">Hildebrandi</strain>
    </source>
</reference>
<keyword evidence="1 2" id="KW-0812">Transmembrane</keyword>
<dbReference type="OrthoDB" id="10253709at2759"/>
<feature type="signal peptide" evidence="3">
    <location>
        <begin position="1"/>
        <end position="30"/>
    </location>
</feature>
<feature type="repeat" description="Solcar" evidence="1">
    <location>
        <begin position="172"/>
        <end position="260"/>
    </location>
</feature>
<dbReference type="PROSITE" id="PS50920">
    <property type="entry name" value="SOLCAR"/>
    <property type="match status" value="3"/>
</dbReference>
<dbReference type="Proteomes" id="UP000693970">
    <property type="component" value="Unassembled WGS sequence"/>
</dbReference>
<dbReference type="EMBL" id="JAGRRH010000114">
    <property type="protein sequence ID" value="KAG7336630.1"/>
    <property type="molecule type" value="Genomic_DNA"/>
</dbReference>
<dbReference type="GO" id="GO:0015742">
    <property type="term" value="P:alpha-ketoglutarate transport"/>
    <property type="evidence" value="ECO:0007669"/>
    <property type="project" value="TreeGrafter"/>
</dbReference>
<evidence type="ECO:0000313" key="5">
    <source>
        <dbReference type="EMBL" id="KAG7340591.1"/>
    </source>
</evidence>
<protein>
    <submittedName>
        <fullName evidence="4">Mitochondrial carrier protein</fullName>
    </submittedName>
</protein>
<dbReference type="Pfam" id="PF00153">
    <property type="entry name" value="Mito_carr"/>
    <property type="match status" value="2"/>
</dbReference>
<proteinExistence type="inferred from homology"/>
<feature type="repeat" description="Solcar" evidence="1">
    <location>
        <begin position="265"/>
        <end position="351"/>
    </location>
</feature>
<evidence type="ECO:0000256" key="2">
    <source>
        <dbReference type="RuleBase" id="RU000488"/>
    </source>
</evidence>
<evidence type="ECO:0000256" key="1">
    <source>
        <dbReference type="PROSITE-ProRule" id="PRU00282"/>
    </source>
</evidence>
<dbReference type="GO" id="GO:0005739">
    <property type="term" value="C:mitochondrion"/>
    <property type="evidence" value="ECO:0007669"/>
    <property type="project" value="TreeGrafter"/>
</dbReference>
<evidence type="ECO:0000313" key="4">
    <source>
        <dbReference type="EMBL" id="KAG7336630.1"/>
    </source>
</evidence>
<dbReference type="GO" id="GO:0016020">
    <property type="term" value="C:membrane"/>
    <property type="evidence" value="ECO:0007669"/>
    <property type="project" value="UniProtKB-UniRule"/>
</dbReference>
<keyword evidence="2" id="KW-0813">Transport</keyword>
<dbReference type="GO" id="GO:0006843">
    <property type="term" value="P:mitochondrial citrate transmembrane transport"/>
    <property type="evidence" value="ECO:0007669"/>
    <property type="project" value="TreeGrafter"/>
</dbReference>
<dbReference type="InterPro" id="IPR053017">
    <property type="entry name" value="Mito_Cit/Oxoglu_Carrier"/>
</dbReference>
<feature type="repeat" description="Solcar" evidence="1">
    <location>
        <begin position="86"/>
        <end position="165"/>
    </location>
</feature>
<dbReference type="AlphaFoldDB" id="A0A9K3K4X3"/>
<dbReference type="PANTHER" id="PTHR46982:SF1">
    <property type="entry name" value="CITRATE_OXOGLUTARATE CARRIER PROTEIN"/>
    <property type="match status" value="1"/>
</dbReference>
<sequence>MPSSRLMNSGAVGSLVVAVACLVSSSCCHASTVAWKGSMITHKLQPAYSNGRRRIPFTTFHEEWEESKLEAKQQPDYKKVVDCSLAYNILRGSFLRIASDLSGGTPLETIKCQTTVTKDNMQEAIQNILKEGGFWSLWAGTPSRTVEGALLGALFMVGSSITKKRLLAMGASPFVAALSAGTVGGVAQALVMTPAGMIFTSLNVNRGKKGHENDNAITVARRIMKEKGPLGLYYGMGPMCMRQASNWASRSGFTEIARTNLKMSKYGVLGEIGSGIIGGVGSTWNTPIETIRVLMQKDVSQGKNTKPFMQYWHDIVEDQGYAGLFRGWTPRTIQAVWQTVFMVVVPNMLGI</sequence>
<comment type="similarity">
    <text evidence="2">Belongs to the mitochondrial carrier (TC 2.A.29) family.</text>
</comment>
<keyword evidence="3" id="KW-0732">Signal</keyword>
<evidence type="ECO:0000256" key="3">
    <source>
        <dbReference type="SAM" id="SignalP"/>
    </source>
</evidence>
<dbReference type="PANTHER" id="PTHR46982">
    <property type="entry name" value="CITRATE/OXOGLUTARATE CARRIER PROTEIN"/>
    <property type="match status" value="1"/>
</dbReference>
<reference evidence="4" key="2">
    <citation type="submission" date="2021-04" db="EMBL/GenBank/DDBJ databases">
        <authorList>
            <person name="Podell S."/>
        </authorList>
    </citation>
    <scope>NUCLEOTIDE SEQUENCE</scope>
    <source>
        <strain evidence="4">Hildebrandi</strain>
    </source>
</reference>
<dbReference type="PROSITE" id="PS51257">
    <property type="entry name" value="PROKAR_LIPOPROTEIN"/>
    <property type="match status" value="1"/>
</dbReference>
<evidence type="ECO:0000313" key="6">
    <source>
        <dbReference type="Proteomes" id="UP000693970"/>
    </source>
</evidence>